<keyword evidence="2" id="KW-1185">Reference proteome</keyword>
<feature type="non-terminal residue" evidence="1">
    <location>
        <position position="1"/>
    </location>
</feature>
<protein>
    <submittedName>
        <fullName evidence="1">Uncharacterized protein</fullName>
    </submittedName>
</protein>
<organism evidence="1 2">
    <name type="scientific">Candidatus Pantoea symbiotica</name>
    <dbReference type="NCBI Taxonomy" id="1884370"/>
    <lineage>
        <taxon>Bacteria</taxon>
        <taxon>Pseudomonadati</taxon>
        <taxon>Pseudomonadota</taxon>
        <taxon>Gammaproteobacteria</taxon>
        <taxon>Enterobacterales</taxon>
        <taxon>Erwiniaceae</taxon>
        <taxon>Pantoea</taxon>
    </lineage>
</organism>
<reference evidence="1 2" key="1">
    <citation type="submission" date="2016-10" db="EMBL/GenBank/DDBJ databases">
        <authorList>
            <person name="Varghese N."/>
            <person name="Submissions S."/>
        </authorList>
    </citation>
    <scope>NUCLEOTIDE SEQUENCE [LARGE SCALE GENOMIC DNA]</scope>
    <source>
        <strain evidence="1 2">YR512</strain>
    </source>
</reference>
<dbReference type="Proteomes" id="UP000198841">
    <property type="component" value="Unassembled WGS sequence"/>
</dbReference>
<gene>
    <name evidence="1" type="ORF">SAMN05518863_11486</name>
</gene>
<evidence type="ECO:0000313" key="2">
    <source>
        <dbReference type="Proteomes" id="UP000198841"/>
    </source>
</evidence>
<evidence type="ECO:0000313" key="1">
    <source>
        <dbReference type="EMBL" id="SFK98206.1"/>
    </source>
</evidence>
<accession>A0A1I4E1K0</accession>
<comment type="caution">
    <text evidence="1">The sequence shown here is derived from an EMBL/GenBank/DDBJ whole genome shotgun (WGS) entry which is preliminary data.</text>
</comment>
<name>A0A1I4E1K0_9GAMM</name>
<proteinExistence type="predicted"/>
<sequence>RTNLSQNGHEPGGIPGIKRDVKCVQVLGFSAWPRPLHSRALRQPNPPLRGTFTHSRFLTDRWRFAPAQRHLSPHPCGSPWNPSIVQRFGMSPQHPRCSRNALSCLTIAANPVGSPFMATDLRIFDKHYAIYGDPTFTGPDAASAWSQLTSNSNWRAVSAWPSPYLVPPNLVRTDAR</sequence>
<dbReference type="EMBL" id="FOSD01000014">
    <property type="protein sequence ID" value="SFK98206.1"/>
    <property type="molecule type" value="Genomic_DNA"/>
</dbReference>